<dbReference type="STRING" id="280093.SAMN05443373_104104"/>
<dbReference type="Proteomes" id="UP000184384">
    <property type="component" value="Unassembled WGS sequence"/>
</dbReference>
<reference evidence="3" key="2">
    <citation type="submission" date="2016-11" db="EMBL/GenBank/DDBJ databases">
        <authorList>
            <person name="Varghese N."/>
            <person name="Submissions S."/>
        </authorList>
    </citation>
    <scope>NUCLEOTIDE SEQUENCE [LARGE SCALE GENOMIC DNA]</scope>
    <source>
        <strain evidence="3">DSM 19729</strain>
    </source>
</reference>
<sequence length="43" mass="4886">MFLIGILIINVPFLVNMFFDGLLEVQKPSFAGILPLFFSIEKI</sequence>
<reference evidence="2" key="1">
    <citation type="submission" date="2016-11" db="EMBL/GenBank/DDBJ databases">
        <authorList>
            <person name="Jaros S."/>
            <person name="Januszkiewicz K."/>
            <person name="Wedrychowicz H."/>
        </authorList>
    </citation>
    <scope>NUCLEOTIDE SEQUENCE [LARGE SCALE GENOMIC DNA]</scope>
    <source>
        <strain evidence="2">DSM 19729</strain>
    </source>
</reference>
<organism evidence="2 3">
    <name type="scientific">Flavobacterium granuli</name>
    <dbReference type="NCBI Taxonomy" id="280093"/>
    <lineage>
        <taxon>Bacteria</taxon>
        <taxon>Pseudomonadati</taxon>
        <taxon>Bacteroidota</taxon>
        <taxon>Flavobacteriia</taxon>
        <taxon>Flavobacteriales</taxon>
        <taxon>Flavobacteriaceae</taxon>
        <taxon>Flavobacterium</taxon>
    </lineage>
</organism>
<evidence type="ECO:0000313" key="4">
    <source>
        <dbReference type="Proteomes" id="UP000237771"/>
    </source>
</evidence>
<dbReference type="EMBL" id="FQWO01000004">
    <property type="protein sequence ID" value="SHG79244.1"/>
    <property type="molecule type" value="Genomic_DNA"/>
</dbReference>
<dbReference type="EMBL" id="PVUB01000003">
    <property type="protein sequence ID" value="PRZ25029.1"/>
    <property type="molecule type" value="Genomic_DNA"/>
</dbReference>
<protein>
    <submittedName>
        <fullName evidence="2">Uncharacterized protein</fullName>
    </submittedName>
</protein>
<evidence type="ECO:0000313" key="1">
    <source>
        <dbReference type="EMBL" id="PRZ25029.1"/>
    </source>
</evidence>
<keyword evidence="4" id="KW-1185">Reference proteome</keyword>
<evidence type="ECO:0000313" key="2">
    <source>
        <dbReference type="EMBL" id="SHG79244.1"/>
    </source>
</evidence>
<accession>A0A1M5MPA3</accession>
<name>A0A1M5MPA3_9FLAO</name>
<reference evidence="1 4" key="3">
    <citation type="submission" date="2018-03" db="EMBL/GenBank/DDBJ databases">
        <title>Genomic Encyclopedia of Archaeal and Bacterial Type Strains, Phase II (KMG-II): from individual species to whole genera.</title>
        <authorList>
            <person name="Goeker M."/>
        </authorList>
    </citation>
    <scope>NUCLEOTIDE SEQUENCE [LARGE SCALE GENOMIC DNA]</scope>
    <source>
        <strain evidence="1 4">DSM 17797</strain>
    </source>
</reference>
<evidence type="ECO:0000313" key="3">
    <source>
        <dbReference type="Proteomes" id="UP000184384"/>
    </source>
</evidence>
<dbReference type="Proteomes" id="UP000237771">
    <property type="component" value="Unassembled WGS sequence"/>
</dbReference>
<proteinExistence type="predicted"/>
<gene>
    <name evidence="1" type="ORF">BC624_103105</name>
    <name evidence="2" type="ORF">SAMN05443373_104104</name>
</gene>
<dbReference type="AlphaFoldDB" id="A0A1M5MPA3"/>